<dbReference type="NCBIfam" id="NF033484">
    <property type="entry name" value="Stp1_PP2C_phos"/>
    <property type="match status" value="1"/>
</dbReference>
<dbReference type="RefSeq" id="WP_057973449.1">
    <property type="nucleotide sequence ID" value="NZ_AZDI01000001.1"/>
</dbReference>
<dbReference type="SMART" id="SM00331">
    <property type="entry name" value="PP2C_SIG"/>
    <property type="match status" value="1"/>
</dbReference>
<comment type="catalytic activity">
    <reaction evidence="7">
        <text>O-phospho-L-seryl-[protein] + H2O = L-seryl-[protein] + phosphate</text>
        <dbReference type="Rhea" id="RHEA:20629"/>
        <dbReference type="Rhea" id="RHEA-COMP:9863"/>
        <dbReference type="Rhea" id="RHEA-COMP:11604"/>
        <dbReference type="ChEBI" id="CHEBI:15377"/>
        <dbReference type="ChEBI" id="CHEBI:29999"/>
        <dbReference type="ChEBI" id="CHEBI:43474"/>
        <dbReference type="ChEBI" id="CHEBI:83421"/>
        <dbReference type="EC" id="3.1.3.16"/>
    </reaction>
</comment>
<reference evidence="10 11" key="1">
    <citation type="journal article" date="2015" name="Genome Announc.">
        <title>Expanding the biotechnology potential of lactobacilli through comparative genomics of 213 strains and associated genera.</title>
        <authorList>
            <person name="Sun Z."/>
            <person name="Harris H.M."/>
            <person name="McCann A."/>
            <person name="Guo C."/>
            <person name="Argimon S."/>
            <person name="Zhang W."/>
            <person name="Yang X."/>
            <person name="Jeffery I.B."/>
            <person name="Cooney J.C."/>
            <person name="Kagawa T.F."/>
            <person name="Liu W."/>
            <person name="Song Y."/>
            <person name="Salvetti E."/>
            <person name="Wrobel A."/>
            <person name="Rasinkangas P."/>
            <person name="Parkhill J."/>
            <person name="Rea M.C."/>
            <person name="O'Sullivan O."/>
            <person name="Ritari J."/>
            <person name="Douillard F.P."/>
            <person name="Paul Ross R."/>
            <person name="Yang R."/>
            <person name="Briner A.E."/>
            <person name="Felis G.E."/>
            <person name="de Vos W.M."/>
            <person name="Barrangou R."/>
            <person name="Klaenhammer T.R."/>
            <person name="Caufield P.W."/>
            <person name="Cui Y."/>
            <person name="Zhang H."/>
            <person name="O'Toole P.W."/>
        </authorList>
    </citation>
    <scope>NUCLEOTIDE SEQUENCE [LARGE SCALE GENOMIC DNA]</scope>
    <source>
        <strain evidence="10 11">DSM 15638</strain>
    </source>
</reference>
<protein>
    <recommendedName>
        <fullName evidence="2">protein-serine/threonine phosphatase</fullName>
        <ecNumber evidence="2">3.1.3.16</ecNumber>
    </recommendedName>
</protein>
<dbReference type="Proteomes" id="UP000051450">
    <property type="component" value="Unassembled WGS sequence"/>
</dbReference>
<dbReference type="FunFam" id="3.60.40.10:FF:000002">
    <property type="entry name" value="Serine/threonine phosphatase stp"/>
    <property type="match status" value="1"/>
</dbReference>
<comment type="caution">
    <text evidence="10">The sequence shown here is derived from an EMBL/GenBank/DDBJ whole genome shotgun (WGS) entry which is preliminary data.</text>
</comment>
<keyword evidence="5" id="KW-0904">Protein phosphatase</keyword>
<dbReference type="SMART" id="SM00332">
    <property type="entry name" value="PP2Cc"/>
    <property type="match status" value="1"/>
</dbReference>
<evidence type="ECO:0000256" key="4">
    <source>
        <dbReference type="ARBA" id="ARBA00022801"/>
    </source>
</evidence>
<evidence type="ECO:0000259" key="9">
    <source>
        <dbReference type="PROSITE" id="PS51746"/>
    </source>
</evidence>
<dbReference type="EMBL" id="AZDI01000001">
    <property type="protein sequence ID" value="KRK46504.1"/>
    <property type="molecule type" value="Genomic_DNA"/>
</dbReference>
<dbReference type="GO" id="GO:0004722">
    <property type="term" value="F:protein serine/threonine phosphatase activity"/>
    <property type="evidence" value="ECO:0007669"/>
    <property type="project" value="UniProtKB-EC"/>
</dbReference>
<feature type="domain" description="PPM-type phosphatase" evidence="9">
    <location>
        <begin position="2"/>
        <end position="241"/>
    </location>
</feature>
<evidence type="ECO:0000256" key="5">
    <source>
        <dbReference type="ARBA" id="ARBA00022912"/>
    </source>
</evidence>
<dbReference type="CDD" id="cd00143">
    <property type="entry name" value="PP2Cc"/>
    <property type="match status" value="1"/>
</dbReference>
<comment type="catalytic activity">
    <reaction evidence="8">
        <text>O-phospho-L-threonyl-[protein] + H2O = L-threonyl-[protein] + phosphate</text>
        <dbReference type="Rhea" id="RHEA:47004"/>
        <dbReference type="Rhea" id="RHEA-COMP:11060"/>
        <dbReference type="Rhea" id="RHEA-COMP:11605"/>
        <dbReference type="ChEBI" id="CHEBI:15377"/>
        <dbReference type="ChEBI" id="CHEBI:30013"/>
        <dbReference type="ChEBI" id="CHEBI:43474"/>
        <dbReference type="ChEBI" id="CHEBI:61977"/>
        <dbReference type="EC" id="3.1.3.16"/>
    </reaction>
</comment>
<accession>A0A0R1HJY7</accession>
<keyword evidence="6" id="KW-0464">Manganese</keyword>
<keyword evidence="3" id="KW-0479">Metal-binding</keyword>
<dbReference type="GO" id="GO:0046872">
    <property type="term" value="F:metal ion binding"/>
    <property type="evidence" value="ECO:0007669"/>
    <property type="project" value="UniProtKB-KW"/>
</dbReference>
<evidence type="ECO:0000256" key="6">
    <source>
        <dbReference type="ARBA" id="ARBA00023211"/>
    </source>
</evidence>
<keyword evidence="11" id="KW-1185">Reference proteome</keyword>
<dbReference type="EC" id="3.1.3.16" evidence="2"/>
<keyword evidence="4" id="KW-0378">Hydrolase</keyword>
<dbReference type="InterPro" id="IPR036457">
    <property type="entry name" value="PPM-type-like_dom_sf"/>
</dbReference>
<evidence type="ECO:0000256" key="8">
    <source>
        <dbReference type="ARBA" id="ARBA00048336"/>
    </source>
</evidence>
<dbReference type="AlphaFoldDB" id="A0A0R1HJY7"/>
<proteinExistence type="predicted"/>
<evidence type="ECO:0000313" key="11">
    <source>
        <dbReference type="Proteomes" id="UP000051450"/>
    </source>
</evidence>
<dbReference type="Gene3D" id="3.60.40.10">
    <property type="entry name" value="PPM-type phosphatase domain"/>
    <property type="match status" value="1"/>
</dbReference>
<organism evidence="10 11">
    <name type="scientific">Dellaglioa algida DSM 15638</name>
    <dbReference type="NCBI Taxonomy" id="1423719"/>
    <lineage>
        <taxon>Bacteria</taxon>
        <taxon>Bacillati</taxon>
        <taxon>Bacillota</taxon>
        <taxon>Bacilli</taxon>
        <taxon>Lactobacillales</taxon>
        <taxon>Lactobacillaceae</taxon>
        <taxon>Dellaglioa</taxon>
    </lineage>
</organism>
<dbReference type="STRING" id="1423719.FC66_GL000127"/>
<evidence type="ECO:0000256" key="2">
    <source>
        <dbReference type="ARBA" id="ARBA00013081"/>
    </source>
</evidence>
<dbReference type="InterPro" id="IPR015655">
    <property type="entry name" value="PP2C"/>
</dbReference>
<evidence type="ECO:0000256" key="1">
    <source>
        <dbReference type="ARBA" id="ARBA00001936"/>
    </source>
</evidence>
<gene>
    <name evidence="10" type="ORF">FC66_GL000127</name>
</gene>
<dbReference type="InterPro" id="IPR001932">
    <property type="entry name" value="PPM-type_phosphatase-like_dom"/>
</dbReference>
<comment type="cofactor">
    <cofactor evidence="1">
        <name>Mn(2+)</name>
        <dbReference type="ChEBI" id="CHEBI:29035"/>
    </cofactor>
</comment>
<evidence type="ECO:0000313" key="10">
    <source>
        <dbReference type="EMBL" id="KRK46504.1"/>
    </source>
</evidence>
<dbReference type="OrthoDB" id="9801841at2"/>
<sequence>MKVAYQTDVGSVRENNEDYVGVFKNKSDISFVMVADGIGGHLGGDVASKMAVSHMGFRFEETDFGEPSDAIKWITKEVEMENKKIIEKSNQYEDLSGMGTTMVCAVFFEDKFIVANIGDSRGYLLRAGQFYQLTEDHSLVNELIKRGELSAEDAKNYPQKNMITRSLGISSDADADIAVNDSEPGDLLVLCTDGLTNMVSDSEMKAVLENPKSLEEKCEELIQMANKAGGLDNITVLLVNDNRRRTVK</sequence>
<dbReference type="PANTHER" id="PTHR47992">
    <property type="entry name" value="PROTEIN PHOSPHATASE"/>
    <property type="match status" value="1"/>
</dbReference>
<evidence type="ECO:0000256" key="7">
    <source>
        <dbReference type="ARBA" id="ARBA00047761"/>
    </source>
</evidence>
<dbReference type="PATRIC" id="fig|1423719.4.peg.129"/>
<dbReference type="Pfam" id="PF13672">
    <property type="entry name" value="PP2C_2"/>
    <property type="match status" value="1"/>
</dbReference>
<dbReference type="SUPFAM" id="SSF81606">
    <property type="entry name" value="PP2C-like"/>
    <property type="match status" value="1"/>
</dbReference>
<name>A0A0R1HJY7_9LACO</name>
<dbReference type="PROSITE" id="PS51746">
    <property type="entry name" value="PPM_2"/>
    <property type="match status" value="1"/>
</dbReference>
<evidence type="ECO:0000256" key="3">
    <source>
        <dbReference type="ARBA" id="ARBA00022723"/>
    </source>
</evidence>